<organism evidence="2 3">
    <name type="scientific">Acinetobacter lanii</name>
    <dbReference type="NCBI Taxonomy" id="2715163"/>
    <lineage>
        <taxon>Bacteria</taxon>
        <taxon>Pseudomonadati</taxon>
        <taxon>Pseudomonadota</taxon>
        <taxon>Gammaproteobacteria</taxon>
        <taxon>Moraxellales</taxon>
        <taxon>Moraxellaceae</taxon>
        <taxon>Acinetobacter</taxon>
    </lineage>
</organism>
<gene>
    <name evidence="2" type="ORF">G8D99_04180</name>
</gene>
<dbReference type="AlphaFoldDB" id="A0A6G8S2B4"/>
<dbReference type="RefSeq" id="WP_166322911.1">
    <property type="nucleotide sequence ID" value="NZ_CP049916.1"/>
</dbReference>
<dbReference type="EMBL" id="CP049916">
    <property type="protein sequence ID" value="QIO08297.1"/>
    <property type="molecule type" value="Genomic_DNA"/>
</dbReference>
<evidence type="ECO:0000313" key="2">
    <source>
        <dbReference type="EMBL" id="QIO08297.1"/>
    </source>
</evidence>
<keyword evidence="1" id="KW-1133">Transmembrane helix</keyword>
<evidence type="ECO:0000313" key="3">
    <source>
        <dbReference type="Proteomes" id="UP000501939"/>
    </source>
</evidence>
<feature type="transmembrane region" description="Helical" evidence="1">
    <location>
        <begin position="44"/>
        <end position="62"/>
    </location>
</feature>
<keyword evidence="1" id="KW-0812">Transmembrane</keyword>
<protein>
    <submittedName>
        <fullName evidence="2">Uncharacterized protein</fullName>
    </submittedName>
</protein>
<name>A0A6G8S2B4_9GAMM</name>
<feature type="transmembrane region" description="Helical" evidence="1">
    <location>
        <begin position="135"/>
        <end position="154"/>
    </location>
</feature>
<feature type="transmembrane region" description="Helical" evidence="1">
    <location>
        <begin position="74"/>
        <end position="97"/>
    </location>
</feature>
<reference evidence="2 3" key="1">
    <citation type="submission" date="2020-03" db="EMBL/GenBank/DDBJ databases">
        <authorList>
            <person name="Zhu W."/>
        </authorList>
    </citation>
    <scope>NUCLEOTIDE SEQUENCE [LARGE SCALE GENOMIC DNA]</scope>
    <source>
        <strain evidence="2 3">185</strain>
    </source>
</reference>
<keyword evidence="1" id="KW-0472">Membrane</keyword>
<accession>A0A6G8S2B4</accession>
<sequence>MIRNQKSEQFLQQLHELYPSAFKGNFLFYGQIKTQGILDELKELIPWALALMIFGSLSYAFGEMIYRSFAEIHYFKAFSLSALGIMLFLMLICPIIIKQIKHSSTSLYNQLQHTPLKLTALIVLQSLNIAFAESWLLMVLFFLATLSFGFVKFYKENMFRPTTTAVQYHELQQVRRICFWTYKQVLRLNFKLLINKKDTEHYQTLVKQKKQFVDLHIELINLENKLCMTYKHVDLEHYLDSIM</sequence>
<dbReference type="Proteomes" id="UP000501939">
    <property type="component" value="Chromosome"/>
</dbReference>
<proteinExistence type="predicted"/>
<keyword evidence="3" id="KW-1185">Reference proteome</keyword>
<evidence type="ECO:0000256" key="1">
    <source>
        <dbReference type="SAM" id="Phobius"/>
    </source>
</evidence>
<dbReference type="KEGG" id="alj:G8D99_04180"/>